<evidence type="ECO:0000256" key="1">
    <source>
        <dbReference type="SAM" id="MobiDB-lite"/>
    </source>
</evidence>
<dbReference type="KEGG" id="tmb:Thimo_3444"/>
<feature type="chain" id="PRO_5003943285" evidence="2">
    <location>
        <begin position="24"/>
        <end position="275"/>
    </location>
</feature>
<dbReference type="CDD" id="cd06464">
    <property type="entry name" value="ACD_sHsps-like"/>
    <property type="match status" value="1"/>
</dbReference>
<protein>
    <submittedName>
        <fullName evidence="3">Molecular chaperone (Small heat shock protein)</fullName>
    </submittedName>
</protein>
<accession>L0H3E7</accession>
<evidence type="ECO:0000256" key="2">
    <source>
        <dbReference type="SAM" id="SignalP"/>
    </source>
</evidence>
<dbReference type="InterPro" id="IPR008978">
    <property type="entry name" value="HSP20-like_chaperone"/>
</dbReference>
<dbReference type="RefSeq" id="WP_015282236.1">
    <property type="nucleotide sequence ID" value="NC_019940.1"/>
</dbReference>
<feature type="compositionally biased region" description="Basic and acidic residues" evidence="1">
    <location>
        <begin position="211"/>
        <end position="226"/>
    </location>
</feature>
<evidence type="ECO:0000313" key="4">
    <source>
        <dbReference type="Proteomes" id="UP000010816"/>
    </source>
</evidence>
<dbReference type="STRING" id="765912.Thimo_3444"/>
<dbReference type="HOGENOM" id="CLU_1011701_0_0_6"/>
<evidence type="ECO:0000313" key="3">
    <source>
        <dbReference type="EMBL" id="AGA92109.1"/>
    </source>
</evidence>
<keyword evidence="3" id="KW-0346">Stress response</keyword>
<feature type="compositionally biased region" description="Low complexity" evidence="1">
    <location>
        <begin position="40"/>
        <end position="60"/>
    </location>
</feature>
<gene>
    <name evidence="3" type="ORF">Thimo_3444</name>
</gene>
<dbReference type="Proteomes" id="UP000010816">
    <property type="component" value="Chromosome"/>
</dbReference>
<feature type="region of interest" description="Disordered" evidence="1">
    <location>
        <begin position="129"/>
        <end position="176"/>
    </location>
</feature>
<feature type="region of interest" description="Disordered" evidence="1">
    <location>
        <begin position="253"/>
        <end position="275"/>
    </location>
</feature>
<dbReference type="eggNOG" id="COG0071">
    <property type="taxonomic scope" value="Bacteria"/>
</dbReference>
<feature type="compositionally biased region" description="Basic and acidic residues" evidence="1">
    <location>
        <begin position="253"/>
        <end position="262"/>
    </location>
</feature>
<feature type="compositionally biased region" description="Gly residues" evidence="1">
    <location>
        <begin position="129"/>
        <end position="139"/>
    </location>
</feature>
<feature type="region of interest" description="Disordered" evidence="1">
    <location>
        <begin position="198"/>
        <end position="226"/>
    </location>
</feature>
<keyword evidence="4" id="KW-1185">Reference proteome</keyword>
<name>L0H3E7_9GAMM</name>
<dbReference type="AlphaFoldDB" id="L0H3E7"/>
<feature type="region of interest" description="Disordered" evidence="1">
    <location>
        <begin position="40"/>
        <end position="67"/>
    </location>
</feature>
<proteinExistence type="predicted"/>
<dbReference type="EMBL" id="CP003051">
    <property type="protein sequence ID" value="AGA92109.1"/>
    <property type="molecule type" value="Genomic_DNA"/>
</dbReference>
<organism evidence="3 4">
    <name type="scientific">Thioflavicoccus mobilis 8321</name>
    <dbReference type="NCBI Taxonomy" id="765912"/>
    <lineage>
        <taxon>Bacteria</taxon>
        <taxon>Pseudomonadati</taxon>
        <taxon>Pseudomonadota</taxon>
        <taxon>Gammaproteobacteria</taxon>
        <taxon>Chromatiales</taxon>
        <taxon>Chromatiaceae</taxon>
        <taxon>Thioflavicoccus</taxon>
    </lineage>
</organism>
<feature type="signal peptide" evidence="2">
    <location>
        <begin position="1"/>
        <end position="23"/>
    </location>
</feature>
<sequence length="275" mass="28676">MRRTGLLIMTPSAVAGALLPALAAAWTPYDYGPPWSMGPPDAMAPAEQGAAGGPADMPEAPQMPPQVPPQMPDYGSGSPVGHGPFPGYVPPGYGDFGPPWQGGNGAPWGPDAAPGYEYGPPGMVPGYGPGYGPASGGEHQGMPSEGGTPSDGVGSGSGPYPGYPEPPPRHRGGGLRVSQTMTDDAYVLEIPLDGQRPESIQVEPQGHGLLIRRDNSAQVSEESRFDDGRGYARRYSYSTGRTSRRLSVPRDGDLAALSREDGPDSIVIRIPRHQP</sequence>
<dbReference type="OrthoDB" id="5771350at2"/>
<dbReference type="Gene3D" id="2.60.40.790">
    <property type="match status" value="1"/>
</dbReference>
<keyword evidence="2" id="KW-0732">Signal</keyword>
<reference evidence="3 4" key="1">
    <citation type="submission" date="2011-09" db="EMBL/GenBank/DDBJ databases">
        <title>Complete sequence of chromosome of Thioflavicoccus mobilis 8321.</title>
        <authorList>
            <consortium name="US DOE Joint Genome Institute"/>
            <person name="Lucas S."/>
            <person name="Han J."/>
            <person name="Lapidus A."/>
            <person name="Cheng J.-F."/>
            <person name="Goodwin L."/>
            <person name="Pitluck S."/>
            <person name="Peters L."/>
            <person name="Ovchinnikova G."/>
            <person name="Lu M."/>
            <person name="Detter J.C."/>
            <person name="Han C."/>
            <person name="Tapia R."/>
            <person name="Land M."/>
            <person name="Hauser L."/>
            <person name="Kyrpides N."/>
            <person name="Ivanova N."/>
            <person name="Pagani I."/>
            <person name="Vogl K."/>
            <person name="Liu Z."/>
            <person name="Imhoff J."/>
            <person name="Thiel V."/>
            <person name="Frigaard N.-U."/>
            <person name="Bryant D."/>
            <person name="Woyke T."/>
        </authorList>
    </citation>
    <scope>NUCLEOTIDE SEQUENCE [LARGE SCALE GENOMIC DNA]</scope>
    <source>
        <strain evidence="3 4">8321</strain>
    </source>
</reference>
<dbReference type="SUPFAM" id="SSF49764">
    <property type="entry name" value="HSP20-like chaperones"/>
    <property type="match status" value="1"/>
</dbReference>